<keyword evidence="1" id="KW-1133">Transmembrane helix</keyword>
<keyword evidence="1" id="KW-0812">Transmembrane</keyword>
<keyword evidence="1" id="KW-0472">Membrane</keyword>
<dbReference type="EMBL" id="DF820456">
    <property type="protein sequence ID" value="GAK51041.1"/>
    <property type="molecule type" value="Genomic_DNA"/>
</dbReference>
<feature type="transmembrane region" description="Helical" evidence="1">
    <location>
        <begin position="7"/>
        <end position="31"/>
    </location>
</feature>
<dbReference type="Proteomes" id="UP000030700">
    <property type="component" value="Unassembled WGS sequence"/>
</dbReference>
<sequence length="343" mass="39208">MYQILNVFKYFVALLLVGILIGLISLAVVSYRDSDAFLTFRNAYTVETFLTRLRNGDASNPKEHGRLYKVVQALRPELVGKLPKDEDIPYDYRYFSKEVVANFLQDSSASLKVLKEDPNILQVFAPEEKYIAKLLLLSGANDAIARGERTVNGYAKRLEMTGTYTSAFDYPTGLFVIDGDVLNPALQTWDGLVIIDASGTLHIKDIRRLEYNFTEYDIDHSRQDYLNFLNIAKRAKLSIFQTHLLITGGAIDTSPTSDRRFRRRAIFQDQQHRVSVYDSFEEQPTLYELAETLKNNYGATEAVNLDMGPYGYCARYENGIRTKLYFAKGQGIRLSNILIFNYR</sequence>
<dbReference type="AlphaFoldDB" id="A0A0S6VZ21"/>
<organism evidence="2">
    <name type="scientific">Candidatus Moduliflexus flocculans</name>
    <dbReference type="NCBI Taxonomy" id="1499966"/>
    <lineage>
        <taxon>Bacteria</taxon>
        <taxon>Candidatus Moduliflexota</taxon>
        <taxon>Candidatus Moduliflexia</taxon>
        <taxon>Candidatus Moduliflexales</taxon>
        <taxon>Candidatus Moduliflexaceae</taxon>
    </lineage>
</organism>
<proteinExistence type="predicted"/>
<protein>
    <submittedName>
        <fullName evidence="2">Succinate dehydrogenase catalytic subunit</fullName>
    </submittedName>
</protein>
<evidence type="ECO:0000313" key="3">
    <source>
        <dbReference type="Proteomes" id="UP000030700"/>
    </source>
</evidence>
<keyword evidence="3" id="KW-1185">Reference proteome</keyword>
<name>A0A0S6VZ21_9BACT</name>
<evidence type="ECO:0000313" key="2">
    <source>
        <dbReference type="EMBL" id="GAK51041.1"/>
    </source>
</evidence>
<dbReference type="HOGENOM" id="CLU_808127_0_0_0"/>
<gene>
    <name evidence="2" type="ORF">U14_02283</name>
</gene>
<evidence type="ECO:0000256" key="1">
    <source>
        <dbReference type="SAM" id="Phobius"/>
    </source>
</evidence>
<reference evidence="2" key="1">
    <citation type="journal article" date="2015" name="PeerJ">
        <title>First genomic representation of candidate bacterial phylum KSB3 points to enhanced environmental sensing as a trigger of wastewater bulking.</title>
        <authorList>
            <person name="Sekiguchi Y."/>
            <person name="Ohashi A."/>
            <person name="Parks D.H."/>
            <person name="Yamauchi T."/>
            <person name="Tyson G.W."/>
            <person name="Hugenholtz P."/>
        </authorList>
    </citation>
    <scope>NUCLEOTIDE SEQUENCE [LARGE SCALE GENOMIC DNA]</scope>
</reference>
<accession>A0A0S6VZ21</accession>